<accession>A0ABS8TIJ3</accession>
<evidence type="ECO:0000313" key="2">
    <source>
        <dbReference type="EMBL" id="MCD7470704.1"/>
    </source>
</evidence>
<protein>
    <recommendedName>
        <fullName evidence="1">F-box associated beta-propeller type 1 domain-containing protein</fullName>
    </recommendedName>
</protein>
<dbReference type="EMBL" id="JACEIK010001598">
    <property type="protein sequence ID" value="MCD7470704.1"/>
    <property type="molecule type" value="Genomic_DNA"/>
</dbReference>
<proteinExistence type="predicted"/>
<comment type="caution">
    <text evidence="2">The sequence shown here is derived from an EMBL/GenBank/DDBJ whole genome shotgun (WGS) entry which is preliminary data.</text>
</comment>
<gene>
    <name evidence="2" type="ORF">HAX54_010729</name>
</gene>
<dbReference type="PANTHER" id="PTHR31672:SF13">
    <property type="entry name" value="F-BOX PROTEIN CPR30-LIKE"/>
    <property type="match status" value="1"/>
</dbReference>
<evidence type="ECO:0000259" key="1">
    <source>
        <dbReference type="Pfam" id="PF07734"/>
    </source>
</evidence>
<keyword evidence="3" id="KW-1185">Reference proteome</keyword>
<dbReference type="PANTHER" id="PTHR31672">
    <property type="entry name" value="BNACNNG10540D PROTEIN"/>
    <property type="match status" value="1"/>
</dbReference>
<organism evidence="2 3">
    <name type="scientific">Datura stramonium</name>
    <name type="common">Jimsonweed</name>
    <name type="synonym">Common thornapple</name>
    <dbReference type="NCBI Taxonomy" id="4076"/>
    <lineage>
        <taxon>Eukaryota</taxon>
        <taxon>Viridiplantae</taxon>
        <taxon>Streptophyta</taxon>
        <taxon>Embryophyta</taxon>
        <taxon>Tracheophyta</taxon>
        <taxon>Spermatophyta</taxon>
        <taxon>Magnoliopsida</taxon>
        <taxon>eudicotyledons</taxon>
        <taxon>Gunneridae</taxon>
        <taxon>Pentapetalae</taxon>
        <taxon>asterids</taxon>
        <taxon>lamiids</taxon>
        <taxon>Solanales</taxon>
        <taxon>Solanaceae</taxon>
        <taxon>Solanoideae</taxon>
        <taxon>Datureae</taxon>
        <taxon>Datura</taxon>
    </lineage>
</organism>
<reference evidence="2 3" key="1">
    <citation type="journal article" date="2021" name="BMC Genomics">
        <title>Datura genome reveals duplications of psychoactive alkaloid biosynthetic genes and high mutation rate following tissue culture.</title>
        <authorList>
            <person name="Rajewski A."/>
            <person name="Carter-House D."/>
            <person name="Stajich J."/>
            <person name="Litt A."/>
        </authorList>
    </citation>
    <scope>NUCLEOTIDE SEQUENCE [LARGE SCALE GENOMIC DNA]</scope>
    <source>
        <strain evidence="2">AR-01</strain>
    </source>
</reference>
<evidence type="ECO:0000313" key="3">
    <source>
        <dbReference type="Proteomes" id="UP000823775"/>
    </source>
</evidence>
<sequence>MVDRQQKKKKKSVLSNQISKEFPVEESSCLGLCFDSTSGDYKILKIDENLKNYRKVPGEILALKSGSWRKIDDYPHVTNNLVYRMHYLAFIHGAFHWIGISRNYFVVTSFNVAHEVYGEISLPEKICLTNNIFMWGISVLEGMLCAYSNCVYLSGNHIFKLWVMKEYGVKESWNAIFAITDPDMFIIAPKYRFAMVKCCSGSYISDMGTVHLGHRNPLHYCFEVMIIMDSLLQKV</sequence>
<name>A0ABS8TIJ3_DATST</name>
<dbReference type="Pfam" id="PF07734">
    <property type="entry name" value="FBA_1"/>
    <property type="match status" value="1"/>
</dbReference>
<dbReference type="InterPro" id="IPR006527">
    <property type="entry name" value="F-box-assoc_dom_typ1"/>
</dbReference>
<dbReference type="Proteomes" id="UP000823775">
    <property type="component" value="Unassembled WGS sequence"/>
</dbReference>
<dbReference type="InterPro" id="IPR050796">
    <property type="entry name" value="SCF_F-box_component"/>
</dbReference>
<dbReference type="InterPro" id="IPR017451">
    <property type="entry name" value="F-box-assoc_interact_dom"/>
</dbReference>
<feature type="domain" description="F-box associated beta-propeller type 1" evidence="1">
    <location>
        <begin position="26"/>
        <end position="184"/>
    </location>
</feature>
<dbReference type="NCBIfam" id="TIGR01640">
    <property type="entry name" value="F_box_assoc_1"/>
    <property type="match status" value="1"/>
</dbReference>